<sequence>MSQPVPLPIRMAGVGHEFGADGVRVRALDGIDLEVAPGELLAVMGPSGSGKSTLLSIAGGLERPTHGSVFINGVDMATMDAAHRAEVRRRSIGYVFQDYNLIPSLSALENVEMPLQLDGVSPSKVREAAMAALEEVGVAELADRFPERLSGGQRQRIAIARGLVGNRSVILADEPTGALDSHTSDQIMLVLRDHIDAGAAGILVTHEARMAAWADRTVFLRDGRIVDRSRGDSLRDLLADTAPRI</sequence>
<protein>
    <submittedName>
        <fullName evidence="5">Macrolide ABC transporter ATP-binding protein</fullName>
    </submittedName>
</protein>
<dbReference type="SUPFAM" id="SSF52540">
    <property type="entry name" value="P-loop containing nucleoside triphosphate hydrolases"/>
    <property type="match status" value="1"/>
</dbReference>
<dbReference type="InterPro" id="IPR015854">
    <property type="entry name" value="ABC_transpr_LolD-like"/>
</dbReference>
<dbReference type="GO" id="GO:0016887">
    <property type="term" value="F:ATP hydrolysis activity"/>
    <property type="evidence" value="ECO:0007669"/>
    <property type="project" value="InterPro"/>
</dbReference>
<proteinExistence type="predicted"/>
<accession>A0A0V8RYD1</accession>
<dbReference type="PANTHER" id="PTHR24220:SF685">
    <property type="entry name" value="ABC TRANSPORTER RELATED"/>
    <property type="match status" value="1"/>
</dbReference>
<dbReference type="PROSITE" id="PS50893">
    <property type="entry name" value="ABC_TRANSPORTER_2"/>
    <property type="match status" value="1"/>
</dbReference>
<evidence type="ECO:0000256" key="1">
    <source>
        <dbReference type="ARBA" id="ARBA00022448"/>
    </source>
</evidence>
<dbReference type="GO" id="GO:0098796">
    <property type="term" value="C:membrane protein complex"/>
    <property type="evidence" value="ECO:0007669"/>
    <property type="project" value="UniProtKB-ARBA"/>
</dbReference>
<dbReference type="GO" id="GO:0005524">
    <property type="term" value="F:ATP binding"/>
    <property type="evidence" value="ECO:0007669"/>
    <property type="project" value="UniProtKB-KW"/>
</dbReference>
<evidence type="ECO:0000256" key="3">
    <source>
        <dbReference type="ARBA" id="ARBA00022840"/>
    </source>
</evidence>
<dbReference type="GO" id="GO:0022857">
    <property type="term" value="F:transmembrane transporter activity"/>
    <property type="evidence" value="ECO:0007669"/>
    <property type="project" value="UniProtKB-ARBA"/>
</dbReference>
<evidence type="ECO:0000313" key="6">
    <source>
        <dbReference type="Proteomes" id="UP000054686"/>
    </source>
</evidence>
<dbReference type="GO" id="GO:0005886">
    <property type="term" value="C:plasma membrane"/>
    <property type="evidence" value="ECO:0007669"/>
    <property type="project" value="TreeGrafter"/>
</dbReference>
<dbReference type="Gene3D" id="3.40.50.300">
    <property type="entry name" value="P-loop containing nucleotide triphosphate hydrolases"/>
    <property type="match status" value="1"/>
</dbReference>
<dbReference type="InterPro" id="IPR017911">
    <property type="entry name" value="MacB-like_ATP-bd"/>
</dbReference>
<dbReference type="PANTHER" id="PTHR24220">
    <property type="entry name" value="IMPORT ATP-BINDING PROTEIN"/>
    <property type="match status" value="1"/>
</dbReference>
<comment type="caution">
    <text evidence="5">The sequence shown here is derived from an EMBL/GenBank/DDBJ whole genome shotgun (WGS) entry which is preliminary data.</text>
</comment>
<dbReference type="CDD" id="cd03255">
    <property type="entry name" value="ABC_MJ0796_LolCDE_FtsE"/>
    <property type="match status" value="1"/>
</dbReference>
<dbReference type="SMART" id="SM00382">
    <property type="entry name" value="AAA"/>
    <property type="match status" value="1"/>
</dbReference>
<dbReference type="InterPro" id="IPR003439">
    <property type="entry name" value="ABC_transporter-like_ATP-bd"/>
</dbReference>
<dbReference type="Proteomes" id="UP000054686">
    <property type="component" value="Unassembled WGS sequence"/>
</dbReference>
<feature type="domain" description="ABC transporter" evidence="4">
    <location>
        <begin position="9"/>
        <end position="245"/>
    </location>
</feature>
<dbReference type="Pfam" id="PF00005">
    <property type="entry name" value="ABC_tran"/>
    <property type="match status" value="1"/>
</dbReference>
<dbReference type="InterPro" id="IPR003593">
    <property type="entry name" value="AAA+_ATPase"/>
</dbReference>
<dbReference type="EMBL" id="LLVT01000001">
    <property type="protein sequence ID" value="KSW13084.1"/>
    <property type="molecule type" value="Genomic_DNA"/>
</dbReference>
<gene>
    <name evidence="5" type="ORF">APY09_01600</name>
</gene>
<dbReference type="PROSITE" id="PS00211">
    <property type="entry name" value="ABC_TRANSPORTER_1"/>
    <property type="match status" value="1"/>
</dbReference>
<dbReference type="FunFam" id="3.40.50.300:FF:000032">
    <property type="entry name" value="Export ABC transporter ATP-binding protein"/>
    <property type="match status" value="1"/>
</dbReference>
<organism evidence="5 6">
    <name type="scientific">Schaalia odontolytica</name>
    <dbReference type="NCBI Taxonomy" id="1660"/>
    <lineage>
        <taxon>Bacteria</taxon>
        <taxon>Bacillati</taxon>
        <taxon>Actinomycetota</taxon>
        <taxon>Actinomycetes</taxon>
        <taxon>Actinomycetales</taxon>
        <taxon>Actinomycetaceae</taxon>
        <taxon>Schaalia</taxon>
    </lineage>
</organism>
<dbReference type="OrthoDB" id="9802264at2"/>
<keyword evidence="3 5" id="KW-0067">ATP-binding</keyword>
<reference evidence="5 6" key="1">
    <citation type="submission" date="2015-10" db="EMBL/GenBank/DDBJ databases">
        <title>Draft Genome of Actinomyces odontolyticus subsp. actinosynbacter strain XH001.</title>
        <authorList>
            <person name="Mclean J.S."/>
            <person name="He X."/>
        </authorList>
    </citation>
    <scope>NUCLEOTIDE SEQUENCE [LARGE SCALE GENOMIC DNA]</scope>
    <source>
        <strain evidence="5 6">XH001</strain>
    </source>
</reference>
<evidence type="ECO:0000256" key="2">
    <source>
        <dbReference type="ARBA" id="ARBA00022741"/>
    </source>
</evidence>
<dbReference type="InterPro" id="IPR017871">
    <property type="entry name" value="ABC_transporter-like_CS"/>
</dbReference>
<evidence type="ECO:0000259" key="4">
    <source>
        <dbReference type="PROSITE" id="PS50893"/>
    </source>
</evidence>
<keyword evidence="1" id="KW-0813">Transport</keyword>
<evidence type="ECO:0000313" key="5">
    <source>
        <dbReference type="EMBL" id="KSW13084.1"/>
    </source>
</evidence>
<keyword evidence="2" id="KW-0547">Nucleotide-binding</keyword>
<name>A0A0V8RYD1_9ACTO</name>
<dbReference type="AlphaFoldDB" id="A0A0V8RYD1"/>
<dbReference type="InterPro" id="IPR027417">
    <property type="entry name" value="P-loop_NTPase"/>
</dbReference>
<dbReference type="RefSeq" id="WP_034465194.1">
    <property type="nucleotide sequence ID" value="NZ_CP040006.1"/>
</dbReference>